<keyword evidence="3" id="KW-1185">Reference proteome</keyword>
<dbReference type="SUPFAM" id="SSF48452">
    <property type="entry name" value="TPR-like"/>
    <property type="match status" value="1"/>
</dbReference>
<keyword evidence="1" id="KW-0732">Signal</keyword>
<reference evidence="3" key="1">
    <citation type="journal article" date="2019" name="Int. J. Syst. Evol. Microbiol.">
        <title>The Global Catalogue of Microorganisms (GCM) 10K type strain sequencing project: providing services to taxonomists for standard genome sequencing and annotation.</title>
        <authorList>
            <consortium name="The Broad Institute Genomics Platform"/>
            <consortium name="The Broad Institute Genome Sequencing Center for Infectious Disease"/>
            <person name="Wu L."/>
            <person name="Ma J."/>
        </authorList>
    </citation>
    <scope>NUCLEOTIDE SEQUENCE [LARGE SCALE GENOMIC DNA]</scope>
    <source>
        <strain evidence="3">JCM 17564</strain>
    </source>
</reference>
<protein>
    <recommendedName>
        <fullName evidence="4">Tetratricopeptide repeat protein</fullName>
    </recommendedName>
</protein>
<feature type="chain" id="PRO_5046064500" description="Tetratricopeptide repeat protein" evidence="1">
    <location>
        <begin position="30"/>
        <end position="530"/>
    </location>
</feature>
<comment type="caution">
    <text evidence="2">The sequence shown here is derived from an EMBL/GenBank/DDBJ whole genome shotgun (WGS) entry which is preliminary data.</text>
</comment>
<gene>
    <name evidence="2" type="ORF">GCM10022281_22140</name>
</gene>
<feature type="signal peptide" evidence="1">
    <location>
        <begin position="1"/>
        <end position="29"/>
    </location>
</feature>
<name>A0ABP7UD51_9SPHN</name>
<organism evidence="2 3">
    <name type="scientific">Sphingomonas rosea</name>
    <dbReference type="NCBI Taxonomy" id="335605"/>
    <lineage>
        <taxon>Bacteria</taxon>
        <taxon>Pseudomonadati</taxon>
        <taxon>Pseudomonadota</taxon>
        <taxon>Alphaproteobacteria</taxon>
        <taxon>Sphingomonadales</taxon>
        <taxon>Sphingomonadaceae</taxon>
        <taxon>Sphingomonas</taxon>
    </lineage>
</organism>
<dbReference type="PANTHER" id="PTHR45588:SF1">
    <property type="entry name" value="WW DOMAIN-CONTAINING PROTEIN"/>
    <property type="match status" value="1"/>
</dbReference>
<evidence type="ECO:0000313" key="3">
    <source>
        <dbReference type="Proteomes" id="UP001424459"/>
    </source>
</evidence>
<evidence type="ECO:0000256" key="1">
    <source>
        <dbReference type="SAM" id="SignalP"/>
    </source>
</evidence>
<dbReference type="EMBL" id="BAABBR010000001">
    <property type="protein sequence ID" value="GAA4040759.1"/>
    <property type="molecule type" value="Genomic_DNA"/>
</dbReference>
<evidence type="ECO:0008006" key="4">
    <source>
        <dbReference type="Google" id="ProtNLM"/>
    </source>
</evidence>
<dbReference type="InterPro" id="IPR011990">
    <property type="entry name" value="TPR-like_helical_dom_sf"/>
</dbReference>
<sequence>MGGAKSMRIQATILGLLLTAAVPASPALAQSHAGHADMVAPATPQLLSGYGGGGLKIDTQVPQAQAFFDNGLQLAAAFAHAAAVEAMKEARRLDPACAMCVWGVAWADGPTINYNKTPEEMKGLLKLAREAQAMAAKGGDPLEKALTDALVVRYTKGGGWGQPGDLAFADAMQKISDQHPDNDQIASFAADAWLQAGSEDEAKMKAAARRSMAAAERVLGRNPTYTPAIHFYIHASEIAGEPAKAEPFANRLGALAPNAQHLVHMPSHTFYWVGRYREAGLVNRQAVEIVYAQAKAMAVPPPAGVFGVPYHLHNVTFGIGGALMAGDAETALWLARPLVTASLSADKALASSQRAAAGAYVALGILADPREILAVPEPRLPMLKGMWHYARGEAFARLGRAADVRREQAAIPAAPEPKRKKDDYDWYGRQTLRIASAVLDGRAAMIEGKPALAAAAFERGSLLQEDADYGYSGDPPAWWSPVRRFEAEARLAGGDLAGAKQSADKALKGRPLDPGSLAVLAAIESRRAAR</sequence>
<evidence type="ECO:0000313" key="2">
    <source>
        <dbReference type="EMBL" id="GAA4040759.1"/>
    </source>
</evidence>
<accession>A0ABP7UD51</accession>
<dbReference type="PANTHER" id="PTHR45588">
    <property type="entry name" value="TPR DOMAIN-CONTAINING PROTEIN"/>
    <property type="match status" value="1"/>
</dbReference>
<proteinExistence type="predicted"/>
<dbReference type="Proteomes" id="UP001424459">
    <property type="component" value="Unassembled WGS sequence"/>
</dbReference>